<proteinExistence type="predicted"/>
<name>A0ABN3YED0_9ACTN</name>
<keyword evidence="2" id="KW-0503">Monooxygenase</keyword>
<evidence type="ECO:0000313" key="2">
    <source>
        <dbReference type="EMBL" id="GAA3022903.1"/>
    </source>
</evidence>
<dbReference type="Gene3D" id="3.50.50.60">
    <property type="entry name" value="FAD/NAD(P)-binding domain"/>
    <property type="match status" value="1"/>
</dbReference>
<comment type="caution">
    <text evidence="2">The sequence shown here is derived from an EMBL/GenBank/DDBJ whole genome shotgun (WGS) entry which is preliminary data.</text>
</comment>
<dbReference type="InterPro" id="IPR051704">
    <property type="entry name" value="FAD_aromatic-hydroxylase"/>
</dbReference>
<dbReference type="InterPro" id="IPR002938">
    <property type="entry name" value="FAD-bd"/>
</dbReference>
<dbReference type="Proteomes" id="UP001499930">
    <property type="component" value="Unassembled WGS sequence"/>
</dbReference>
<dbReference type="SUPFAM" id="SSF51905">
    <property type="entry name" value="FAD/NAD(P)-binding domain"/>
    <property type="match status" value="1"/>
</dbReference>
<feature type="domain" description="FAD-binding" evidence="1">
    <location>
        <begin position="6"/>
        <end position="336"/>
    </location>
</feature>
<dbReference type="PRINTS" id="PR00420">
    <property type="entry name" value="RNGMNOXGNASE"/>
</dbReference>
<dbReference type="Pfam" id="PF01494">
    <property type="entry name" value="FAD_binding_3"/>
    <property type="match status" value="1"/>
</dbReference>
<dbReference type="PANTHER" id="PTHR46865">
    <property type="entry name" value="OXIDOREDUCTASE-RELATED"/>
    <property type="match status" value="1"/>
</dbReference>
<organism evidence="2 3">
    <name type="scientific">Streptosporangium longisporum</name>
    <dbReference type="NCBI Taxonomy" id="46187"/>
    <lineage>
        <taxon>Bacteria</taxon>
        <taxon>Bacillati</taxon>
        <taxon>Actinomycetota</taxon>
        <taxon>Actinomycetes</taxon>
        <taxon>Streptosporangiales</taxon>
        <taxon>Streptosporangiaceae</taxon>
        <taxon>Streptosporangium</taxon>
    </lineage>
</organism>
<keyword evidence="3" id="KW-1185">Reference proteome</keyword>
<dbReference type="EMBL" id="BAAAWD010000015">
    <property type="protein sequence ID" value="GAA3022903.1"/>
    <property type="molecule type" value="Genomic_DNA"/>
</dbReference>
<keyword evidence="2" id="KW-0560">Oxidoreductase</keyword>
<dbReference type="GO" id="GO:0004497">
    <property type="term" value="F:monooxygenase activity"/>
    <property type="evidence" value="ECO:0007669"/>
    <property type="project" value="UniProtKB-KW"/>
</dbReference>
<protein>
    <submittedName>
        <fullName evidence="2">FAD-dependent monooxygenase</fullName>
    </submittedName>
</protein>
<gene>
    <name evidence="2" type="ORF">GCM10017559_55090</name>
</gene>
<evidence type="ECO:0000313" key="3">
    <source>
        <dbReference type="Proteomes" id="UP001499930"/>
    </source>
</evidence>
<accession>A0ABN3YED0</accession>
<evidence type="ECO:0000259" key="1">
    <source>
        <dbReference type="Pfam" id="PF01494"/>
    </source>
</evidence>
<dbReference type="RefSeq" id="WP_344900359.1">
    <property type="nucleotide sequence ID" value="NZ_BAAAWD010000015.1"/>
</dbReference>
<dbReference type="InterPro" id="IPR036188">
    <property type="entry name" value="FAD/NAD-bd_sf"/>
</dbReference>
<dbReference type="PANTHER" id="PTHR46865:SF2">
    <property type="entry name" value="MONOOXYGENASE"/>
    <property type="match status" value="1"/>
</dbReference>
<dbReference type="Gene3D" id="3.30.9.10">
    <property type="entry name" value="D-Amino Acid Oxidase, subunit A, domain 2"/>
    <property type="match status" value="1"/>
</dbReference>
<sequence>MTNNGNVLISGASVAGPALAHWLLRYGFRPTVVERAPALRDGGYAVDFRGPAVDVLERMGVMAEVRRHSTRMGDATLIGPDGLPYATLPSTVFSGELEILKGDLTRVLYDLTRDRAEYVFGDSVTALSQDADGVRADFERGEPRVFDLVVGADGLHSVVRSLAFGPEARYLRPLGLYGGVFTTANYLGLDHSGLLYSAPGKSVNVFSARSNTEARVSLSFAADGLAYDRHDTGAQKRIVAERFADDGWEIPRLLRLMDEASDFWFDTSAQVRMDGWSDGRIVLLGDAAHCAAPTSGLGTSQALVGAYVLAGELASAHGGYREAFDAYEREMRAYVEGNQLIGEQVADHLFGVSGRTMPDVLAEPVPEETGDRIRLKTYPA</sequence>
<reference evidence="2 3" key="1">
    <citation type="journal article" date="2019" name="Int. J. Syst. Evol. Microbiol.">
        <title>The Global Catalogue of Microorganisms (GCM) 10K type strain sequencing project: providing services to taxonomists for standard genome sequencing and annotation.</title>
        <authorList>
            <consortium name="The Broad Institute Genomics Platform"/>
            <consortium name="The Broad Institute Genome Sequencing Center for Infectious Disease"/>
            <person name="Wu L."/>
            <person name="Ma J."/>
        </authorList>
    </citation>
    <scope>NUCLEOTIDE SEQUENCE [LARGE SCALE GENOMIC DNA]</scope>
    <source>
        <strain evidence="2 3">JCM 3106</strain>
    </source>
</reference>